<sequence length="128" mass="15112">MVIPILKKNKDSKQFNSYRPISFTTILGKTMQKLILNRLNWYMEDRNIIVNEQAGFRKIVQHQTRLLTISQIVKDALENRNILTAVYVDFKSAYDAVWREKLYQKLLNAGVCGNIIKWIRSFWTNVFA</sequence>
<evidence type="ECO:0000313" key="2">
    <source>
        <dbReference type="EMBL" id="GIX68917.1"/>
    </source>
</evidence>
<evidence type="ECO:0000259" key="1">
    <source>
        <dbReference type="PROSITE" id="PS50878"/>
    </source>
</evidence>
<dbReference type="GO" id="GO:0003964">
    <property type="term" value="F:RNA-directed DNA polymerase activity"/>
    <property type="evidence" value="ECO:0007669"/>
    <property type="project" value="UniProtKB-KW"/>
</dbReference>
<protein>
    <submittedName>
        <fullName evidence="2">RNA-directed DNA polymerase from transposon BS</fullName>
    </submittedName>
</protein>
<dbReference type="Proteomes" id="UP001054945">
    <property type="component" value="Unassembled WGS sequence"/>
</dbReference>
<dbReference type="AlphaFoldDB" id="A0AAV4M8Z5"/>
<dbReference type="Pfam" id="PF00078">
    <property type="entry name" value="RVT_1"/>
    <property type="match status" value="1"/>
</dbReference>
<proteinExistence type="predicted"/>
<organism evidence="2 3">
    <name type="scientific">Caerostris extrusa</name>
    <name type="common">Bark spider</name>
    <name type="synonym">Caerostris bankana</name>
    <dbReference type="NCBI Taxonomy" id="172846"/>
    <lineage>
        <taxon>Eukaryota</taxon>
        <taxon>Metazoa</taxon>
        <taxon>Ecdysozoa</taxon>
        <taxon>Arthropoda</taxon>
        <taxon>Chelicerata</taxon>
        <taxon>Arachnida</taxon>
        <taxon>Araneae</taxon>
        <taxon>Araneomorphae</taxon>
        <taxon>Entelegynae</taxon>
        <taxon>Araneoidea</taxon>
        <taxon>Araneidae</taxon>
        <taxon>Caerostris</taxon>
    </lineage>
</organism>
<keyword evidence="2" id="KW-0548">Nucleotidyltransferase</keyword>
<dbReference type="InterPro" id="IPR000477">
    <property type="entry name" value="RT_dom"/>
</dbReference>
<accession>A0AAV4M8Z5</accession>
<reference evidence="2 3" key="1">
    <citation type="submission" date="2021-06" db="EMBL/GenBank/DDBJ databases">
        <title>Caerostris extrusa draft genome.</title>
        <authorList>
            <person name="Kono N."/>
            <person name="Arakawa K."/>
        </authorList>
    </citation>
    <scope>NUCLEOTIDE SEQUENCE [LARGE SCALE GENOMIC DNA]</scope>
</reference>
<dbReference type="PANTHER" id="PTHR19446">
    <property type="entry name" value="REVERSE TRANSCRIPTASES"/>
    <property type="match status" value="1"/>
</dbReference>
<keyword evidence="3" id="KW-1185">Reference proteome</keyword>
<name>A0AAV4M8Z5_CAEEX</name>
<keyword evidence="2" id="KW-0695">RNA-directed DNA polymerase</keyword>
<feature type="domain" description="Reverse transcriptase" evidence="1">
    <location>
        <begin position="1"/>
        <end position="128"/>
    </location>
</feature>
<dbReference type="EMBL" id="BPLR01019535">
    <property type="protein sequence ID" value="GIX68917.1"/>
    <property type="molecule type" value="Genomic_DNA"/>
</dbReference>
<comment type="caution">
    <text evidence="2">The sequence shown here is derived from an EMBL/GenBank/DDBJ whole genome shotgun (WGS) entry which is preliminary data.</text>
</comment>
<evidence type="ECO:0000313" key="3">
    <source>
        <dbReference type="Proteomes" id="UP001054945"/>
    </source>
</evidence>
<dbReference type="PROSITE" id="PS50878">
    <property type="entry name" value="RT_POL"/>
    <property type="match status" value="1"/>
</dbReference>
<gene>
    <name evidence="2" type="primary">RTase_416</name>
    <name evidence="2" type="ORF">CEXT_109581</name>
</gene>
<keyword evidence="2" id="KW-0808">Transferase</keyword>